<dbReference type="InterPro" id="IPR006058">
    <property type="entry name" value="2Fe2S_fd_BS"/>
</dbReference>
<gene>
    <name evidence="4" type="ORF">MU846_11545</name>
</gene>
<dbReference type="Gene3D" id="2.40.30.10">
    <property type="entry name" value="Translation factors"/>
    <property type="match status" value="1"/>
</dbReference>
<dbReference type="Pfam" id="PF00970">
    <property type="entry name" value="FAD_binding_6"/>
    <property type="match status" value="1"/>
</dbReference>
<dbReference type="PANTHER" id="PTHR47354:SF5">
    <property type="entry name" value="PROTEIN RFBI"/>
    <property type="match status" value="1"/>
</dbReference>
<evidence type="ECO:0000259" key="3">
    <source>
        <dbReference type="PROSITE" id="PS51384"/>
    </source>
</evidence>
<feature type="domain" description="FAD-binding FR-type" evidence="3">
    <location>
        <begin position="105"/>
        <end position="205"/>
    </location>
</feature>
<dbReference type="InterPro" id="IPR001709">
    <property type="entry name" value="Flavoprot_Pyr_Nucl_cyt_Rdtase"/>
</dbReference>
<sequence length="344" mass="36940">MSNKYNITCVFEDGATTHFHTSAIETVYSAALRSGLTLETDCREGACGVCKAFLADGQCDIGDVSDEALTEDEQEEGFLLACQARARSDMVLEFAYPLSMLKKEVAVIDARISELEPVADNVMRLVLESDADTPVFLAGQYVNMTVPGRVPARSYSFANAPGDNEKMEFFVRLLPEGAMSDWLRDHAKVGDSLQVQGSYGQFFLRPPRAGRVVMVAGGTGLAPMLSMLAQLKASGNPMPQVTLLYGANFAGELFGQERIAEYGDNVTLHRVVVNGEDGWQGQTGFVTDLLADGLLDDAASTDAYLCGPPPMIDAAREKLLALGVPSARIFAEKFLPATSVEGAA</sequence>
<evidence type="ECO:0000313" key="5">
    <source>
        <dbReference type="Proteomes" id="UP001165524"/>
    </source>
</evidence>
<protein>
    <submittedName>
        <fullName evidence="4">2Fe-2S iron-sulfur cluster binding domain-containing protein</fullName>
    </submittedName>
</protein>
<accession>A0ABT0E941</accession>
<proteinExistence type="predicted"/>
<dbReference type="InterPro" id="IPR001433">
    <property type="entry name" value="OxRdtase_FAD/NAD-bd"/>
</dbReference>
<dbReference type="PRINTS" id="PR00371">
    <property type="entry name" value="FPNCR"/>
</dbReference>
<dbReference type="Gene3D" id="3.40.50.80">
    <property type="entry name" value="Nucleotide-binding domain of ferredoxin-NADP reductase (FNR) module"/>
    <property type="match status" value="1"/>
</dbReference>
<dbReference type="InterPro" id="IPR050415">
    <property type="entry name" value="MRET"/>
</dbReference>
<organism evidence="4 5">
    <name type="scientific">Alcanivorax quisquiliarum</name>
    <dbReference type="NCBI Taxonomy" id="2933565"/>
    <lineage>
        <taxon>Bacteria</taxon>
        <taxon>Pseudomonadati</taxon>
        <taxon>Pseudomonadota</taxon>
        <taxon>Gammaproteobacteria</taxon>
        <taxon>Oceanospirillales</taxon>
        <taxon>Alcanivoracaceae</taxon>
        <taxon>Alcanivorax</taxon>
    </lineage>
</organism>
<dbReference type="SUPFAM" id="SSF52343">
    <property type="entry name" value="Ferredoxin reductase-like, C-terminal NADP-linked domain"/>
    <property type="match status" value="1"/>
</dbReference>
<dbReference type="Proteomes" id="UP001165524">
    <property type="component" value="Unassembled WGS sequence"/>
</dbReference>
<dbReference type="Pfam" id="PF00175">
    <property type="entry name" value="NAD_binding_1"/>
    <property type="match status" value="1"/>
</dbReference>
<dbReference type="InterPro" id="IPR036010">
    <property type="entry name" value="2Fe-2S_ferredoxin-like_sf"/>
</dbReference>
<feature type="domain" description="2Fe-2S ferredoxin-type" evidence="2">
    <location>
        <begin position="5"/>
        <end position="98"/>
    </location>
</feature>
<dbReference type="EMBL" id="JALKII010000008">
    <property type="protein sequence ID" value="MCK0538345.1"/>
    <property type="molecule type" value="Genomic_DNA"/>
</dbReference>
<dbReference type="Pfam" id="PF00111">
    <property type="entry name" value="Fer2"/>
    <property type="match status" value="1"/>
</dbReference>
<dbReference type="InterPro" id="IPR001041">
    <property type="entry name" value="2Fe-2S_ferredoxin-type"/>
</dbReference>
<comment type="caution">
    <text evidence="4">The sequence shown here is derived from an EMBL/GenBank/DDBJ whole genome shotgun (WGS) entry which is preliminary data.</text>
</comment>
<dbReference type="PROSITE" id="PS00197">
    <property type="entry name" value="2FE2S_FER_1"/>
    <property type="match status" value="1"/>
</dbReference>
<dbReference type="InterPro" id="IPR012675">
    <property type="entry name" value="Beta-grasp_dom_sf"/>
</dbReference>
<dbReference type="InterPro" id="IPR039261">
    <property type="entry name" value="FNR_nucleotide-bd"/>
</dbReference>
<dbReference type="PANTHER" id="PTHR47354">
    <property type="entry name" value="NADH OXIDOREDUCTASE HCR"/>
    <property type="match status" value="1"/>
</dbReference>
<dbReference type="PROSITE" id="PS51384">
    <property type="entry name" value="FAD_FR"/>
    <property type="match status" value="1"/>
</dbReference>
<dbReference type="SUPFAM" id="SSF63380">
    <property type="entry name" value="Riboflavin synthase domain-like"/>
    <property type="match status" value="1"/>
</dbReference>
<dbReference type="CDD" id="cd00207">
    <property type="entry name" value="fer2"/>
    <property type="match status" value="1"/>
</dbReference>
<dbReference type="PROSITE" id="PS51085">
    <property type="entry name" value="2FE2S_FER_2"/>
    <property type="match status" value="1"/>
</dbReference>
<reference evidence="4" key="1">
    <citation type="submission" date="2022-04" db="EMBL/GenBank/DDBJ databases">
        <title>Alcanivorax sp. CY1518 draft genome sequence.</title>
        <authorList>
            <person name="Zhao G."/>
            <person name="An M."/>
        </authorList>
    </citation>
    <scope>NUCLEOTIDE SEQUENCE</scope>
    <source>
        <strain evidence="4">CY1518</strain>
    </source>
</reference>
<keyword evidence="5" id="KW-1185">Reference proteome</keyword>
<dbReference type="Gene3D" id="3.10.20.30">
    <property type="match status" value="1"/>
</dbReference>
<dbReference type="InterPro" id="IPR008333">
    <property type="entry name" value="Cbr1-like_FAD-bd_dom"/>
</dbReference>
<evidence type="ECO:0000256" key="1">
    <source>
        <dbReference type="ARBA" id="ARBA00034078"/>
    </source>
</evidence>
<dbReference type="SUPFAM" id="SSF54292">
    <property type="entry name" value="2Fe-2S ferredoxin-like"/>
    <property type="match status" value="1"/>
</dbReference>
<dbReference type="PRINTS" id="PR00410">
    <property type="entry name" value="PHEHYDRXLASE"/>
</dbReference>
<comment type="cofactor">
    <cofactor evidence="1">
        <name>[2Fe-2S] cluster</name>
        <dbReference type="ChEBI" id="CHEBI:190135"/>
    </cofactor>
</comment>
<evidence type="ECO:0000259" key="2">
    <source>
        <dbReference type="PROSITE" id="PS51085"/>
    </source>
</evidence>
<evidence type="ECO:0000313" key="4">
    <source>
        <dbReference type="EMBL" id="MCK0538345.1"/>
    </source>
</evidence>
<dbReference type="InterPro" id="IPR017927">
    <property type="entry name" value="FAD-bd_FR_type"/>
</dbReference>
<dbReference type="InterPro" id="IPR017938">
    <property type="entry name" value="Riboflavin_synthase-like_b-brl"/>
</dbReference>
<dbReference type="RefSeq" id="WP_246952895.1">
    <property type="nucleotide sequence ID" value="NZ_JALKII010000008.1"/>
</dbReference>
<name>A0ABT0E941_9GAMM</name>